<dbReference type="InterPro" id="IPR005828">
    <property type="entry name" value="MFS_sugar_transport-like"/>
</dbReference>
<evidence type="ECO:0000256" key="2">
    <source>
        <dbReference type="ARBA" id="ARBA00010992"/>
    </source>
</evidence>
<evidence type="ECO:0000313" key="13">
    <source>
        <dbReference type="Proteomes" id="UP000799776"/>
    </source>
</evidence>
<proteinExistence type="inferred from homology"/>
<name>A0A9P4LW35_9PEZI</name>
<feature type="transmembrane region" description="Helical" evidence="10">
    <location>
        <begin position="206"/>
        <end position="228"/>
    </location>
</feature>
<feature type="transmembrane region" description="Helical" evidence="10">
    <location>
        <begin position="490"/>
        <end position="508"/>
    </location>
</feature>
<evidence type="ECO:0000256" key="9">
    <source>
        <dbReference type="SAM" id="MobiDB-lite"/>
    </source>
</evidence>
<feature type="transmembrane region" description="Helical" evidence="10">
    <location>
        <begin position="327"/>
        <end position="346"/>
    </location>
</feature>
<evidence type="ECO:0000256" key="8">
    <source>
        <dbReference type="RuleBase" id="RU003346"/>
    </source>
</evidence>
<feature type="transmembrane region" description="Helical" evidence="10">
    <location>
        <begin position="379"/>
        <end position="400"/>
    </location>
</feature>
<comment type="subcellular location">
    <subcellularLocation>
        <location evidence="1">Membrane</location>
        <topology evidence="1">Multi-pass membrane protein</topology>
    </subcellularLocation>
</comment>
<evidence type="ECO:0000256" key="5">
    <source>
        <dbReference type="ARBA" id="ARBA00022989"/>
    </source>
</evidence>
<reference evidence="12" key="1">
    <citation type="journal article" date="2020" name="Stud. Mycol.">
        <title>101 Dothideomycetes genomes: a test case for predicting lifestyles and emergence of pathogens.</title>
        <authorList>
            <person name="Haridas S."/>
            <person name="Albert R."/>
            <person name="Binder M."/>
            <person name="Bloem J."/>
            <person name="Labutti K."/>
            <person name="Salamov A."/>
            <person name="Andreopoulos B."/>
            <person name="Baker S."/>
            <person name="Barry K."/>
            <person name="Bills G."/>
            <person name="Bluhm B."/>
            <person name="Cannon C."/>
            <person name="Castanera R."/>
            <person name="Culley D."/>
            <person name="Daum C."/>
            <person name="Ezra D."/>
            <person name="Gonzalez J."/>
            <person name="Henrissat B."/>
            <person name="Kuo A."/>
            <person name="Liang C."/>
            <person name="Lipzen A."/>
            <person name="Lutzoni F."/>
            <person name="Magnuson J."/>
            <person name="Mondo S."/>
            <person name="Nolan M."/>
            <person name="Ohm R."/>
            <person name="Pangilinan J."/>
            <person name="Park H.-J."/>
            <person name="Ramirez L."/>
            <person name="Alfaro M."/>
            <person name="Sun H."/>
            <person name="Tritt A."/>
            <person name="Yoshinaga Y."/>
            <person name="Zwiers L.-H."/>
            <person name="Turgeon B."/>
            <person name="Goodwin S."/>
            <person name="Spatafora J."/>
            <person name="Crous P."/>
            <person name="Grigoriev I."/>
        </authorList>
    </citation>
    <scope>NUCLEOTIDE SEQUENCE</scope>
    <source>
        <strain evidence="12">CBS 121410</strain>
    </source>
</reference>
<accession>A0A9P4LW35</accession>
<feature type="transmembrane region" description="Helical" evidence="10">
    <location>
        <begin position="145"/>
        <end position="166"/>
    </location>
</feature>
<keyword evidence="5 10" id="KW-1133">Transmembrane helix</keyword>
<feature type="domain" description="Major facilitator superfamily (MFS) profile" evidence="11">
    <location>
        <begin position="51"/>
        <end position="512"/>
    </location>
</feature>
<dbReference type="PRINTS" id="PR00171">
    <property type="entry name" value="SUGRTRNSPORT"/>
</dbReference>
<evidence type="ECO:0000259" key="11">
    <source>
        <dbReference type="PROSITE" id="PS50850"/>
    </source>
</evidence>
<dbReference type="InterPro" id="IPR036259">
    <property type="entry name" value="MFS_trans_sf"/>
</dbReference>
<evidence type="ECO:0000313" key="12">
    <source>
        <dbReference type="EMBL" id="KAF2085994.1"/>
    </source>
</evidence>
<comment type="similarity">
    <text evidence="2 8">Belongs to the major facilitator superfamily. Sugar transporter (TC 2.A.1.1) family.</text>
</comment>
<dbReference type="GO" id="GO:1904679">
    <property type="term" value="P:myo-inositol import across plasma membrane"/>
    <property type="evidence" value="ECO:0007669"/>
    <property type="project" value="TreeGrafter"/>
</dbReference>
<evidence type="ECO:0000256" key="3">
    <source>
        <dbReference type="ARBA" id="ARBA00022448"/>
    </source>
</evidence>
<evidence type="ECO:0000256" key="4">
    <source>
        <dbReference type="ARBA" id="ARBA00022692"/>
    </source>
</evidence>
<feature type="transmembrane region" description="Helical" evidence="10">
    <location>
        <begin position="456"/>
        <end position="478"/>
    </location>
</feature>
<comment type="catalytic activity">
    <reaction evidence="7">
        <text>myo-inositol(out) + H(+)(out) = myo-inositol(in) + H(+)(in)</text>
        <dbReference type="Rhea" id="RHEA:60364"/>
        <dbReference type="ChEBI" id="CHEBI:15378"/>
        <dbReference type="ChEBI" id="CHEBI:17268"/>
    </reaction>
</comment>
<evidence type="ECO:0000256" key="7">
    <source>
        <dbReference type="ARBA" id="ARBA00049119"/>
    </source>
</evidence>
<dbReference type="Gene3D" id="1.20.1250.20">
    <property type="entry name" value="MFS general substrate transporter like domains"/>
    <property type="match status" value="1"/>
</dbReference>
<feature type="transmembrane region" description="Helical" evidence="10">
    <location>
        <begin position="119"/>
        <end position="139"/>
    </location>
</feature>
<dbReference type="NCBIfam" id="TIGR00879">
    <property type="entry name" value="SP"/>
    <property type="match status" value="1"/>
</dbReference>
<feature type="transmembrane region" description="Helical" evidence="10">
    <location>
        <begin position="178"/>
        <end position="200"/>
    </location>
</feature>
<keyword evidence="13" id="KW-1185">Reference proteome</keyword>
<dbReference type="AlphaFoldDB" id="A0A9P4LW35"/>
<dbReference type="EMBL" id="ML978727">
    <property type="protein sequence ID" value="KAF2085994.1"/>
    <property type="molecule type" value="Genomic_DNA"/>
</dbReference>
<dbReference type="Proteomes" id="UP000799776">
    <property type="component" value="Unassembled WGS sequence"/>
</dbReference>
<feature type="compositionally biased region" description="Acidic residues" evidence="9">
    <location>
        <begin position="1"/>
        <end position="10"/>
    </location>
</feature>
<dbReference type="InterPro" id="IPR003663">
    <property type="entry name" value="Sugar/inositol_transpt"/>
</dbReference>
<protein>
    <submittedName>
        <fullName evidence="12">General substrate transporter</fullName>
    </submittedName>
</protein>
<comment type="caution">
    <text evidence="12">The sequence shown here is derived from an EMBL/GenBank/DDBJ whole genome shotgun (WGS) entry which is preliminary data.</text>
</comment>
<keyword evidence="3 8" id="KW-0813">Transport</keyword>
<feature type="region of interest" description="Disordered" evidence="9">
    <location>
        <begin position="1"/>
        <end position="36"/>
    </location>
</feature>
<keyword evidence="6 10" id="KW-0472">Membrane</keyword>
<keyword evidence="4 10" id="KW-0812">Transmembrane</keyword>
<organism evidence="12 13">
    <name type="scientific">Saccharata proteae CBS 121410</name>
    <dbReference type="NCBI Taxonomy" id="1314787"/>
    <lineage>
        <taxon>Eukaryota</taxon>
        <taxon>Fungi</taxon>
        <taxon>Dikarya</taxon>
        <taxon>Ascomycota</taxon>
        <taxon>Pezizomycotina</taxon>
        <taxon>Dothideomycetes</taxon>
        <taxon>Dothideomycetes incertae sedis</taxon>
        <taxon>Botryosphaeriales</taxon>
        <taxon>Saccharataceae</taxon>
        <taxon>Saccharata</taxon>
    </lineage>
</organism>
<sequence>MRALDTEDAANEPLIADGASETGSDGVQQEQEHSQVDESALETPSTFIWALTFCAGVSGLLFGYDTGVISSTLISIHTSLSARPLTTLDKSLITSSTSLLALLASPATGILADTYGRRPIILVTSLLFILGALIQALSATVPFMILGRSVVGVAVGSASFVVPLYIGEMAPAKFRGRLVTVQSLFVTGGQVVAYLVGWGFSGREGGWRWMVGLGAAPAVLQALCAGAMPESPRWLVRAGRTEAARRVLGRVYGKGEGLLVEGVLGAVRRDVEEEESARRGRRGVGVKKGGWRGKVEDVGDGFRELVGVGGNRRALVIACMLQGFQQLCGFNSLMYFSATIFSLVGFRSPTLASLSIALTNFLFTLIAFHAIDRVGRRRILLLSVPVMVVGLALCSFGFGGLDGVGEAADVGEGGGGGGPWAVAILVAMVVYVAGYAVGLGNVPWQQSELFPLPVRSLGSALATATNWGSNFLVGLSFLPMMELLGPPTTFAMYAGVCVVGWWTVWRIYPETMGLGLEEVGGLLSRGWGV</sequence>
<feature type="transmembrane region" description="Helical" evidence="10">
    <location>
        <begin position="420"/>
        <end position="444"/>
    </location>
</feature>
<dbReference type="PANTHER" id="PTHR48020:SF12">
    <property type="entry name" value="PROTON MYO-INOSITOL COTRANSPORTER"/>
    <property type="match status" value="1"/>
</dbReference>
<dbReference type="InterPro" id="IPR005829">
    <property type="entry name" value="Sugar_transporter_CS"/>
</dbReference>
<dbReference type="PROSITE" id="PS00217">
    <property type="entry name" value="SUGAR_TRANSPORT_2"/>
    <property type="match status" value="1"/>
</dbReference>
<dbReference type="InterPro" id="IPR050814">
    <property type="entry name" value="Myo-inositol_Transporter"/>
</dbReference>
<dbReference type="OrthoDB" id="6339427at2759"/>
<dbReference type="SUPFAM" id="SSF103473">
    <property type="entry name" value="MFS general substrate transporter"/>
    <property type="match status" value="1"/>
</dbReference>
<dbReference type="InterPro" id="IPR020846">
    <property type="entry name" value="MFS_dom"/>
</dbReference>
<gene>
    <name evidence="12" type="ORF">K490DRAFT_45551</name>
</gene>
<evidence type="ECO:0000256" key="1">
    <source>
        <dbReference type="ARBA" id="ARBA00004141"/>
    </source>
</evidence>
<dbReference type="FunFam" id="1.20.1250.20:FF:000073">
    <property type="entry name" value="MFS myo-inositol transporter, putative"/>
    <property type="match status" value="1"/>
</dbReference>
<evidence type="ECO:0000256" key="10">
    <source>
        <dbReference type="SAM" id="Phobius"/>
    </source>
</evidence>
<dbReference type="PANTHER" id="PTHR48020">
    <property type="entry name" value="PROTON MYO-INOSITOL COTRANSPORTER"/>
    <property type="match status" value="1"/>
</dbReference>
<dbReference type="PROSITE" id="PS50850">
    <property type="entry name" value="MFS"/>
    <property type="match status" value="1"/>
</dbReference>
<dbReference type="GO" id="GO:0016020">
    <property type="term" value="C:membrane"/>
    <property type="evidence" value="ECO:0007669"/>
    <property type="project" value="UniProtKB-SubCell"/>
</dbReference>
<dbReference type="Pfam" id="PF00083">
    <property type="entry name" value="Sugar_tr"/>
    <property type="match status" value="1"/>
</dbReference>
<evidence type="ECO:0000256" key="6">
    <source>
        <dbReference type="ARBA" id="ARBA00023136"/>
    </source>
</evidence>
<feature type="transmembrane region" description="Helical" evidence="10">
    <location>
        <begin position="352"/>
        <end position="372"/>
    </location>
</feature>
<dbReference type="GO" id="GO:0005366">
    <property type="term" value="F:myo-inositol:proton symporter activity"/>
    <property type="evidence" value="ECO:0007669"/>
    <property type="project" value="TreeGrafter"/>
</dbReference>